<dbReference type="PIRSF" id="PIRSF010340">
    <property type="entry name" value="Midasin"/>
    <property type="match status" value="1"/>
</dbReference>
<dbReference type="FunFam" id="3.40.50.300:FF:000582">
    <property type="entry name" value="Midasin"/>
    <property type="match status" value="1"/>
</dbReference>
<dbReference type="Pfam" id="PF07728">
    <property type="entry name" value="AAA_5"/>
    <property type="match status" value="8"/>
</dbReference>
<feature type="compositionally biased region" description="Basic and acidic residues" evidence="11">
    <location>
        <begin position="4381"/>
        <end position="4411"/>
    </location>
</feature>
<dbReference type="InterPro" id="IPR041190">
    <property type="entry name" value="Midasin_AAA_lid_5"/>
</dbReference>
<evidence type="ECO:0000259" key="12">
    <source>
        <dbReference type="PROSITE" id="PS50234"/>
    </source>
</evidence>
<feature type="compositionally biased region" description="Acidic residues" evidence="11">
    <location>
        <begin position="4580"/>
        <end position="4591"/>
    </location>
</feature>
<dbReference type="GO" id="GO:0005524">
    <property type="term" value="F:ATP binding"/>
    <property type="evidence" value="ECO:0007669"/>
    <property type="project" value="UniProtKB-KW"/>
</dbReference>
<dbReference type="InterPro" id="IPR036465">
    <property type="entry name" value="vWFA_dom_sf"/>
</dbReference>
<comment type="subcellular location">
    <subcellularLocation>
        <location evidence="1">Nucleus</location>
        <location evidence="1">Nucleolus</location>
    </subcellularLocation>
    <subcellularLocation>
        <location evidence="2">Nucleus</location>
        <location evidence="2">Nucleoplasm</location>
    </subcellularLocation>
</comment>
<evidence type="ECO:0000256" key="6">
    <source>
        <dbReference type="ARBA" id="ARBA00022741"/>
    </source>
</evidence>
<dbReference type="InterPro" id="IPR012099">
    <property type="entry name" value="Midasin"/>
</dbReference>
<dbReference type="FunFam" id="3.40.50.300:FF:000712">
    <property type="entry name" value="Midasin"/>
    <property type="match status" value="1"/>
</dbReference>
<dbReference type="InterPro" id="IPR027417">
    <property type="entry name" value="P-loop_NTPase"/>
</dbReference>
<feature type="compositionally biased region" description="Acidic residues" evidence="11">
    <location>
        <begin position="4168"/>
        <end position="4191"/>
    </location>
</feature>
<keyword evidence="5" id="KW-0597">Phosphoprotein</keyword>
<keyword evidence="6 10" id="KW-0547">Nucleotide-binding</keyword>
<feature type="compositionally biased region" description="Basic and acidic residues" evidence="11">
    <location>
        <begin position="4592"/>
        <end position="4616"/>
    </location>
</feature>
<dbReference type="Proteomes" id="UP000749293">
    <property type="component" value="Unassembled WGS sequence"/>
</dbReference>
<dbReference type="GO" id="GO:0000027">
    <property type="term" value="P:ribosomal large subunit assembly"/>
    <property type="evidence" value="ECO:0007669"/>
    <property type="project" value="InterPro"/>
</dbReference>
<keyword evidence="8 10" id="KW-0143">Chaperone</keyword>
<dbReference type="FunFam" id="3.40.50.300:FF:000142">
    <property type="entry name" value="Midasin"/>
    <property type="match status" value="1"/>
</dbReference>
<dbReference type="InterPro" id="IPR011704">
    <property type="entry name" value="ATPase_dyneun-rel_AAA"/>
</dbReference>
<dbReference type="InterPro" id="IPR002035">
    <property type="entry name" value="VWF_A"/>
</dbReference>
<evidence type="ECO:0000256" key="2">
    <source>
        <dbReference type="ARBA" id="ARBA00004642"/>
    </source>
</evidence>
<dbReference type="CDD" id="cd00009">
    <property type="entry name" value="AAA"/>
    <property type="match status" value="3"/>
</dbReference>
<reference evidence="13" key="1">
    <citation type="submission" date="2020-03" db="EMBL/GenBank/DDBJ databases">
        <title>Site-based positive gene gene selection in Geosmithia morbida across the United States reveals a broad range of putative effectors and factors for local host and environmental adapation.</title>
        <authorList>
            <person name="Onufrak A."/>
            <person name="Murdoch R.W."/>
            <person name="Gazis R."/>
            <person name="Huff M."/>
            <person name="Staton M."/>
            <person name="Klingeman W."/>
            <person name="Hadziabdic D."/>
        </authorList>
    </citation>
    <scope>NUCLEOTIDE SEQUENCE</scope>
    <source>
        <strain evidence="13">1262</strain>
    </source>
</reference>
<keyword evidence="14" id="KW-1185">Reference proteome</keyword>
<dbReference type="Gene3D" id="3.40.50.410">
    <property type="entry name" value="von Willebrand factor, type A domain"/>
    <property type="match status" value="1"/>
</dbReference>
<dbReference type="Gene3D" id="3.40.50.300">
    <property type="entry name" value="P-loop containing nucleotide triphosphate hydrolases"/>
    <property type="match status" value="6"/>
</dbReference>
<dbReference type="GO" id="GO:0005654">
    <property type="term" value="C:nucleoplasm"/>
    <property type="evidence" value="ECO:0007669"/>
    <property type="project" value="UniProtKB-SubCell"/>
</dbReference>
<proteinExistence type="inferred from homology"/>
<feature type="compositionally biased region" description="Basic and acidic residues" evidence="11">
    <location>
        <begin position="4156"/>
        <end position="4167"/>
    </location>
</feature>
<keyword evidence="9 10" id="KW-0539">Nucleus</keyword>
<dbReference type="Pfam" id="PF17867">
    <property type="entry name" value="AAA_lid_7"/>
    <property type="match status" value="3"/>
</dbReference>
<feature type="compositionally biased region" description="Acidic residues" evidence="11">
    <location>
        <begin position="4246"/>
        <end position="4269"/>
    </location>
</feature>
<evidence type="ECO:0000256" key="10">
    <source>
        <dbReference type="PIRNR" id="PIRNR010340"/>
    </source>
</evidence>
<evidence type="ECO:0000256" key="5">
    <source>
        <dbReference type="ARBA" id="ARBA00022553"/>
    </source>
</evidence>
<evidence type="ECO:0000256" key="1">
    <source>
        <dbReference type="ARBA" id="ARBA00004604"/>
    </source>
</evidence>
<dbReference type="OrthoDB" id="5186at2759"/>
<evidence type="ECO:0000313" key="13">
    <source>
        <dbReference type="EMBL" id="KAF4121238.1"/>
    </source>
</evidence>
<feature type="compositionally biased region" description="Low complexity" evidence="11">
    <location>
        <begin position="4457"/>
        <end position="4469"/>
    </location>
</feature>
<feature type="compositionally biased region" description="Basic and acidic residues" evidence="11">
    <location>
        <begin position="4270"/>
        <end position="4280"/>
    </location>
</feature>
<evidence type="ECO:0000256" key="7">
    <source>
        <dbReference type="ARBA" id="ARBA00022840"/>
    </source>
</evidence>
<feature type="compositionally biased region" description="Basic and acidic residues" evidence="11">
    <location>
        <begin position="4639"/>
        <end position="4651"/>
    </location>
</feature>
<feature type="region of interest" description="Disordered" evidence="11">
    <location>
        <begin position="753"/>
        <end position="775"/>
    </location>
</feature>
<evidence type="ECO:0000256" key="4">
    <source>
        <dbReference type="ARBA" id="ARBA00017143"/>
    </source>
</evidence>
<feature type="compositionally biased region" description="Acidic residues" evidence="11">
    <location>
        <begin position="4351"/>
        <end position="4380"/>
    </location>
</feature>
<feature type="compositionally biased region" description="Basic and acidic residues" evidence="11">
    <location>
        <begin position="4490"/>
        <end position="4509"/>
    </location>
</feature>
<gene>
    <name evidence="13" type="ORF">GMORB2_2200</name>
</gene>
<dbReference type="FunFam" id="3.40.50.300:FF:001368">
    <property type="entry name" value="Midasin"/>
    <property type="match status" value="1"/>
</dbReference>
<feature type="compositionally biased region" description="Basic and acidic residues" evidence="11">
    <location>
        <begin position="753"/>
        <end position="766"/>
    </location>
</feature>
<feature type="compositionally biased region" description="Acidic residues" evidence="11">
    <location>
        <begin position="4552"/>
        <end position="4571"/>
    </location>
</feature>
<feature type="compositionally biased region" description="Acidic residues" evidence="11">
    <location>
        <begin position="4425"/>
        <end position="4437"/>
    </location>
</feature>
<dbReference type="PROSITE" id="PS50234">
    <property type="entry name" value="VWFA"/>
    <property type="match status" value="1"/>
</dbReference>
<dbReference type="PANTHER" id="PTHR48103:SF2">
    <property type="entry name" value="MIDASIN"/>
    <property type="match status" value="1"/>
</dbReference>
<dbReference type="GO" id="GO:0000055">
    <property type="term" value="P:ribosomal large subunit export from nucleus"/>
    <property type="evidence" value="ECO:0007669"/>
    <property type="project" value="TreeGrafter"/>
</dbReference>
<dbReference type="SUPFAM" id="SSF53300">
    <property type="entry name" value="vWA-like"/>
    <property type="match status" value="1"/>
</dbReference>
<feature type="compositionally biased region" description="Basic and acidic residues" evidence="11">
    <location>
        <begin position="4528"/>
        <end position="4539"/>
    </location>
</feature>
<keyword evidence="7 10" id="KW-0067">ATP-binding</keyword>
<evidence type="ECO:0000256" key="9">
    <source>
        <dbReference type="ARBA" id="ARBA00023242"/>
    </source>
</evidence>
<feature type="compositionally biased region" description="Acidic residues" evidence="11">
    <location>
        <begin position="4134"/>
        <end position="4150"/>
    </location>
</feature>
<dbReference type="GO" id="GO:0030687">
    <property type="term" value="C:preribosome, large subunit precursor"/>
    <property type="evidence" value="ECO:0007669"/>
    <property type="project" value="TreeGrafter"/>
</dbReference>
<dbReference type="InterPro" id="IPR048617">
    <property type="entry name" value="MDN1_AAA_lid_4"/>
</dbReference>
<name>A0A9P4YQG3_9HYPO</name>
<comment type="function">
    <text evidence="10">Nuclear chaperone required for maturation and nuclear export of pre-60S ribosome subunits.</text>
</comment>
<evidence type="ECO:0000256" key="11">
    <source>
        <dbReference type="SAM" id="MobiDB-lite"/>
    </source>
</evidence>
<dbReference type="SMART" id="SM00382">
    <property type="entry name" value="AAA"/>
    <property type="match status" value="6"/>
</dbReference>
<evidence type="ECO:0000256" key="3">
    <source>
        <dbReference type="ARBA" id="ARBA00007188"/>
    </source>
</evidence>
<dbReference type="RefSeq" id="XP_035319890.1">
    <property type="nucleotide sequence ID" value="XM_035464180.1"/>
</dbReference>
<feature type="region of interest" description="Disordered" evidence="11">
    <location>
        <begin position="4075"/>
        <end position="4667"/>
    </location>
</feature>
<dbReference type="EMBL" id="JAANYQ010000013">
    <property type="protein sequence ID" value="KAF4121238.1"/>
    <property type="molecule type" value="Genomic_DNA"/>
</dbReference>
<dbReference type="SUPFAM" id="SSF52540">
    <property type="entry name" value="P-loop containing nucleoside triphosphate hydrolases"/>
    <property type="match status" value="6"/>
</dbReference>
<feature type="compositionally biased region" description="Acidic residues" evidence="11">
    <location>
        <begin position="4283"/>
        <end position="4340"/>
    </location>
</feature>
<dbReference type="GeneID" id="55968430"/>
<protein>
    <recommendedName>
        <fullName evidence="4 10">Midasin</fullName>
    </recommendedName>
</protein>
<dbReference type="GO" id="GO:0005730">
    <property type="term" value="C:nucleolus"/>
    <property type="evidence" value="ECO:0007669"/>
    <property type="project" value="UniProtKB-SubCell"/>
</dbReference>
<dbReference type="Pfam" id="PF17865">
    <property type="entry name" value="AAA_lid_5"/>
    <property type="match status" value="1"/>
</dbReference>
<comment type="similarity">
    <text evidence="3 10">Belongs to the midasin family.</text>
</comment>
<comment type="caution">
    <text evidence="13">The sequence shown here is derived from an EMBL/GenBank/DDBJ whole genome shotgun (WGS) entry which is preliminary data.</text>
</comment>
<evidence type="ECO:0000313" key="14">
    <source>
        <dbReference type="Proteomes" id="UP000749293"/>
    </source>
</evidence>
<dbReference type="PANTHER" id="PTHR48103">
    <property type="entry name" value="MIDASIN-RELATED"/>
    <property type="match status" value="1"/>
</dbReference>
<accession>A0A9P4YQG3</accession>
<evidence type="ECO:0000256" key="8">
    <source>
        <dbReference type="ARBA" id="ARBA00023186"/>
    </source>
</evidence>
<feature type="compositionally biased region" description="Acidic residues" evidence="11">
    <location>
        <begin position="4473"/>
        <end position="4487"/>
    </location>
</feature>
<feature type="compositionally biased region" description="Polar residues" evidence="11">
    <location>
        <begin position="4654"/>
        <end position="4664"/>
    </location>
</feature>
<dbReference type="InterPro" id="IPR003593">
    <property type="entry name" value="AAA+_ATPase"/>
</dbReference>
<dbReference type="Pfam" id="PF21108">
    <property type="entry name" value="MDN1_4th"/>
    <property type="match status" value="1"/>
</dbReference>
<feature type="domain" description="VWFA" evidence="12">
    <location>
        <begin position="4752"/>
        <end position="4956"/>
    </location>
</feature>
<feature type="compositionally biased region" description="Basic and acidic residues" evidence="11">
    <location>
        <begin position="4210"/>
        <end position="4245"/>
    </location>
</feature>
<sequence>MAAMDVSRQRRSLLGDAIVLNQLPAELRQLIEDTTATKILDAVSDAALIPILTERIFIHFEAAFPDICARWILNSGSSSRVLSATSALARLLPFAPYLSAFLEQPAVDSAALGQAPHLHIPLPHLDAVLREVDGRHLLEHLITLWRLISFDFARFSPHISPALIQNLFAHDDRPVRYVAIRIFCLLLHASDYKLEALINEHVGRNDAAIGDLDGVSVDYGFLSLHENARVKKAVALREQLKATAIDEEETPVMQTLTPYSVPYGSVLLPRPYGPTGNPSNLVRTATTSRNLENLATLLRDNDPILLHGLSGSGKTSLVHEVAQQLGMYSNMVTLHLNEQTDAKMLVGLYSTDTKPGSFQWRPGVLTTAVKEGRWVLVEDLDRAPTEVLSTLLPLIERRELLIPSRGERIQAASTFRLFATLRNSRGMNGRENLPSIVGMRFWQSMHAEPLAEQELEEVILNTYPILRKFVPGILAVYGRLSRLGRDPTSPSASRSLVDRQINLRDLLKWCRRLRECLSNAGSTIGDEPITETTRDWMFMEALDCFVGSSPNAESSRKLVYAIAEEMHLAPERADHYLNTYTPLLDENDSRFDIGRVKLRKQKLTSRMQRSKRPFASTAHAKKLLEQISQAVKLSEPVLLVGETGIGKTTVVQQLADSLGHKLVAVNLSQQSEVSDLLGGFKPVNVRSLAVPLKEEFEDLFAATGISVSKNQKYFEQVGKCFAKGQWSKVSKLWKEAPKMFLKIVSQLEQAESQLHDDTKEGDEQPAKRRKTQSKHQALLDLRPRWDSFSKKLEQFDVQISGGGNTFAFTFMEGNLVKAVRNGDWVLLDEINLASPDTLESIADLLTGPAERPSILLSETGEIEKIVAHPNFRIFGAMNPATDVGKRDLPTGIRSRFTELYVHSPDTDLKDLLTIVRTYLGTSSSKHDQAADDIARLYLNTKRMAEAKRLVDGANEVPHFSLRTLTRVLSYVNSIGPLYGLRRALYEGFSMGFLTLLDRDSEKMLLPIIHHHLFDKQANAQSLLSQAPKHPDDGKPYVKFKNKNRDRQYWLFQGNEPVVERDDYIITPYVERNLLNLVRATSTRRFPILIQGPTSAGKTSMIEYLANFTGNKFVRINNHEHTDLQEYLGTYVSGADGKLRFQEGLLVQAMRQGHWIVLDELNLAPTDVLEALNRLLDDNRELLIPETQEIVRPHENFILFSTQNPPGLYGGRKVLSRAFRNRFLELHFDDIPEDELEFILQQRSRNTSPPDCRRIVTVYKELSRLRQTSRLFEQKDSFATLRDLFRWALRKAETREEIAAHGFMLLAERVRNEEERLAVRDIIQKVFKVNIDPQELYSAENAPELMGLRRKGNSQGVVWTHAMRRLYVLVSRAMCNNEPVLLVGETGCGKTTVCQLLAEALGKQLHIVNAHQNTETGDLIGSQRPVRNRGAILDSLNADLKMALDDAGVSYEGSIEDKLAKYKSLDKEALSSISADIRERIALNETRSKALFEWSDGALVEAMKDGHFFLLDEISLADDSVLERLNSVLEPQRTLLLAEKGIDDSFVRATDGFQMFATMNPGGDFGKKELSPALRNRFTEIWVPALSADEDIYDIIQTKLTKDCKDLADVIVQFATWFGETFRSSSSTRFSIREILVWVEFINAFHSKNRMAALVHGAATIFIDSIGANPSAILAIDGESIAQQRTKCLQKLSQLAGHDVSEIYQMEPQLSMDDTSISIGDFSIPKAASGSAEPGFAFHAPTTRLNGMRVLRALQMRKPILLEGSPGVGKTTLVAALSRACGQPLTRINLSDQTDLMDLFGTDVPVEGAEAGNFAWRDAPFLQAMQKGEWVLLDEMNLASQSVLEGLNACLDHRGEVYISELDQVFKRHPDFRLFAAQNPHHQGGGRKGLPSSFVNRFVVVYADVFTGEDLQLIAAHNFPDMPAQSITQMIQFISRIEHDLATDKSFGSQGGPWEFNLRDVLRWLHLLNSQEDLLQAARMDDFLDLVVRQRFRTQKDRDQVSRLFTETTGVEPRVRSLYHNISALFGQVGLALLNRNIDLQPERLPSIDTKPRLPELETLMICVKKNIPCILSSPSGYGKSSLLEHVAALSGKPLVVFPMNADIDTMDLVGGFEQADPLRQVNATFVDLRESLQKSIMSIMPGQVPVEALQLFHTLERFGGSMDSIDIIRSSIDALYQTIPHNSEVGRILTSALELLNGPLTLANPRFEWLDGVIVKALQTGQWLVLDNANMCNASVLDRLNSLLEPNGSLSINEHCEPGGEPRVIRPHPDFRIFLTVDPRYGELSRAMRNRAVEIYIHISPPAIDPCYNRIAQIESALQRFATIEKAVDSAPSTVSRSDITVVSSDVLTFDDFGFLERYASDSRKRQPDTIEFHERLDELLEFSRSTVGSGSMDATADIYSQLASYSSPGLWHTQPIHTMTNIIATRLIPNNEEAQWLGIRYEFSRDLNRLHNLIEGYRRKAQGGKIASLSRLERSLMKDRVAAVSKDTTVNLAPFLFFVSSVMMEYLRNGHSSAVSWKDACRLLRLVNRYVERTIFLSTGGPFDDAKFQAHLAHGTDILQERLQLLPGESEKAFITSILDQLKHDFTAGFRLSTGLSMELLWRTLRPTPFKDEGALNSAVELEQLASRFDDLRWRTSASIAHLCNASSTLEKAYKLVKMTNVPTEELVQALSTEIQLLEARVGVDAPETRPFFSDSFDRLRQLFLLKEARAGNISDRVSRDLLILADVPTKTSMTMADTDATSAQLQLVSALACQDRFTWDGKLVPSLWTKVQGLGSVDLNSLAMLEVELPILGRHLTFLTSEVASDPLPKLNDLLWKLLLQVFEAHGEQLGGLVTEAFADAKQLASQNSGLVVADMPSLPAFGRLVNGIEAQHFREIAETNFIPAISFMASAEYSVGQLSYLSAMAWTHFSIGTVKLYVPDRVFDPQIRPQMEREFFDDMQSHLGEKMQVLRAFEELFTGHDTNTRIELLRDEAERLGPLPPAVQPVFRPHKSELGRLHAEFSNILKAVESVDMPEGHKSLETTFSPDNDKLQLVKDNVQRLAERLSSRFDAYQDMTLPTIALLRCLLIGLSIFDTVARDSVSPVTDELLQVTPFFGGSHWNPDVPPSSAKNFEFLDVMTLFVAIHGIESLKSDPRQSIFECFHFFYHDWNKRLEVDRKAEESKASLYRFRGSLEDEEQVDEEQFHELFPGYEDEAVTSTATKKNDQVREVSVKVARAHRRIFLSPPKPSEAMSDLCRSVGQRIADETQQQLSVGGGISRRILSGALLIMDEKKQQLSAPEASRSYNFYEDENLTEARQLVSLVKKIKGRFRDLQRVDEIGHMQPLEDVVQSCDKVLGIVHTEPLARILPKVEQLHAHVYEWQFGGWASRAHAVLELHNSLTDTIIRWRRLELSTWSRLFVTEKKKCEDDAYSWWFVAYQVVIAGPLSMMESETDLTGYSVSLIENLELYFSTSIVGQFGARLALLRQLLSHLALLVKDYPSLDVVHIAVANFVSYYSRYELVAAEIIQKGQTPIDRKMKDILLMASWKDTNINALRDSARKSHLKLFRLVKKFRGVLGQEMKTIIDQGLPDQTFGEKIREVEIVDPVLPSTALEAKLQEAIAPCLDNNRRLANAPTTVSVMTRVARSPELDTEIPSALEDFVSSLGASVAELRKETPPFLTEENKEHIKHLKTRKRKLFAETLKDLRKMGVRYNLPQDRLAEQGTLAIALASAADAHFDDSSAMHAALYYLHKTLDLAPKVRSATREHSEELTPAEVTRSVGFIEGLVNMLLSQRKRLSSVTQPFASLQTELNRLRALKTISDGNDDNYSLKQNLKRSNWDQVLPWLVETLHFAVQLVETHGRLGGSAHDEVVKQLESWALRFDEKLAKLRDLGSLPVGVTTTAHLELETALLVDVQMLEGALDQMIIEHPNLAFILSQVSLWSKPTDTLLETNATPINFEAFADVVSTLCDTVLVAVEAAKKAGRDVPRNTEDVGWLVRHDDAFALMVRQLHMNDVTKGITDCLEALGRVQMDAPGASLAVTGVAGLVIPILDQFVAICRQSIHRMVNIHRATGKMALHLSKTFSQMASQGFCTPQEKSDETSGDSGKVEAGTGLGDGEGAEDISKDVQQDEDLSELAQEASKEEKKDEIEDEKDAVDMADEELEGDMGSIDGKDDDKESQDGDKEEEEEEEDEGLDEEAGDVDDLDPTAVDEKMWDGKDEEEAEKDQQGEKPKGEKKDDEQMAAEGESKQEQEQAEKDGDQDQEQEGEEDNEEDPEEADAEEEDVKAQGEMEKQEQTAQEDETLALPDDLELDMDDNDAMSDDSDDLDMGSEVEDELEQLEEQLDAAEEEDEGEEGGGNAQPQEPESNETEEAQEEEEQPDPEDDVIGGQDEVEDEAKPEKEKDEDKETKDEAPPPKDNAVTDKENAAPSDVKTSGLDQTGEESMDLDEEFQDSAAQQEQGDMGKGEADQDASAGNKGSASNAQDARDNEEQERDAEDEEAASDPFKKLGDALEKWHRQQKDIQEAQPEDEADQQKQQPDADDQGRREFQHLQNDDDAADAQAMGTADDEEAQPIDESMAIDEEKEDSTSRLMEEDNDQVPDEDVDGDKKMQSELPEPKDKHPNKDQDDGRTGVQTRQGDYNREEVPSDAEDEDKAKVGDEDKDAAVEETSTQLSSTHLNEGERELRDFGECMEQWAEFQSKTHSLSLSLTSQLRLILTPSQSTKLSGSFRTGKRLNIKRIIPYIASSYKRDKIWMRRAVPTKRTYQILLCVDDSKSMGESSSGTLAMESLVMVSRSLTMLEAGQVGVMGFGRDVFMAHGLTEPFSAGDAGGKVLQKFAFSQDRTDIVQLMRQTIETFRTARQQQQHQGATDLWQLALVMSDGLTPSSAHDEIRRLLREAAEERIMVVFIIMDDTGNKKGDSVLELKEAKFVNEGGESRVVIERYLDTFPFQYYLIVHNLEELPSALAGLLRTWFAEVAA</sequence>
<dbReference type="InterPro" id="IPR040848">
    <property type="entry name" value="AAA_lid_7"/>
</dbReference>
<organism evidence="13 14">
    <name type="scientific">Geosmithia morbida</name>
    <dbReference type="NCBI Taxonomy" id="1094350"/>
    <lineage>
        <taxon>Eukaryota</taxon>
        <taxon>Fungi</taxon>
        <taxon>Dikarya</taxon>
        <taxon>Ascomycota</taxon>
        <taxon>Pezizomycotina</taxon>
        <taxon>Sordariomycetes</taxon>
        <taxon>Hypocreomycetidae</taxon>
        <taxon>Hypocreales</taxon>
        <taxon>Bionectriaceae</taxon>
        <taxon>Geosmithia</taxon>
    </lineage>
</organism>
<dbReference type="GO" id="GO:0016887">
    <property type="term" value="F:ATP hydrolysis activity"/>
    <property type="evidence" value="ECO:0007669"/>
    <property type="project" value="InterPro"/>
</dbReference>